<dbReference type="InterPro" id="IPR015424">
    <property type="entry name" value="PyrdxlP-dep_Trfase"/>
</dbReference>
<dbReference type="CDD" id="cd00613">
    <property type="entry name" value="GDC-P"/>
    <property type="match status" value="1"/>
</dbReference>
<dbReference type="Gene3D" id="3.40.640.10">
    <property type="entry name" value="Type I PLP-dependent aspartate aminotransferase-like (Major domain)"/>
    <property type="match status" value="1"/>
</dbReference>
<dbReference type="PIRSF" id="PIRSF006815">
    <property type="entry name" value="GcvPA"/>
    <property type="match status" value="1"/>
</dbReference>
<dbReference type="KEGG" id="bih:BIP78_0515"/>
<dbReference type="HAMAP" id="MF_00712">
    <property type="entry name" value="GcvPA"/>
    <property type="match status" value="1"/>
</dbReference>
<dbReference type="Pfam" id="PF02347">
    <property type="entry name" value="GDC-P"/>
    <property type="match status" value="1"/>
</dbReference>
<evidence type="ECO:0000256" key="4">
    <source>
        <dbReference type="HAMAP-Rule" id="MF_00712"/>
    </source>
</evidence>
<sequence>MSAYIPHTPDDVRAMLETIGTPEVEGLFSDIPSAVRARYKPLGLRAHDDLAVHRHVTSLAERSTGQQLVPFLGAGLYDHFIPPVVGHILSRSEFFTAYTPYQAEISQGTLTWMFEYQTMICELTGMEVANASMYDGATALAEAVLMAHRTTRGKTVLLPRSLHPRFREVVATYAWGAGLIVREVPYDANGQLALGEIPADTCALVVQQPNALGVLEEMKGLKERLGAAFLIACTLPIPLAVIEPPGACGADVVVGEGQSLGNPLAFGGPLLGFFATRMGHLRRMPGRVSGQTQDADGNTGYVMTFQTREQHIRREGATSNICTNSALCALAATVYLAALGPGGLRRVALLSLERAHTLADRIAALPGYSLAFGGPFFHEFVVRCADPQRAVTRLRQAGIGVLPPSHLHPLGIHDGFSVAVTEKRTLDDLDRFVAALEEA</sequence>
<evidence type="ECO:0000256" key="2">
    <source>
        <dbReference type="ARBA" id="ARBA00023002"/>
    </source>
</evidence>
<dbReference type="Proteomes" id="UP000287233">
    <property type="component" value="Chromosome"/>
</dbReference>
<dbReference type="Gene3D" id="3.90.1150.10">
    <property type="entry name" value="Aspartate Aminotransferase, domain 1"/>
    <property type="match status" value="1"/>
</dbReference>
<dbReference type="InterPro" id="IPR015421">
    <property type="entry name" value="PyrdxlP-dep_Trfase_major"/>
</dbReference>
<comment type="function">
    <text evidence="1 4">The glycine cleavage system catalyzes the degradation of glycine. The P protein binds the alpha-amino group of glycine through its pyridoxal phosphate cofactor; CO(2) is released and the remaining methylamine moiety is then transferred to the lipoamide cofactor of the H protein.</text>
</comment>
<dbReference type="GO" id="GO:0009116">
    <property type="term" value="P:nucleoside metabolic process"/>
    <property type="evidence" value="ECO:0007669"/>
    <property type="project" value="InterPro"/>
</dbReference>
<dbReference type="EC" id="1.4.4.2" evidence="4"/>
<protein>
    <recommendedName>
        <fullName evidence="4">Probable glycine dehydrogenase (decarboxylating) subunit 1</fullName>
        <ecNumber evidence="4">1.4.4.2</ecNumber>
    </recommendedName>
    <alternativeName>
        <fullName evidence="4">Glycine cleavage system P-protein subunit 1</fullName>
    </alternativeName>
    <alternativeName>
        <fullName evidence="4">Glycine decarboxylase subunit 1</fullName>
    </alternativeName>
    <alternativeName>
        <fullName evidence="4">Glycine dehydrogenase (aminomethyl-transferring) subunit 1</fullName>
    </alternativeName>
</protein>
<feature type="domain" description="Glycine cleavage system P-protein N-terminal" evidence="5">
    <location>
        <begin position="3"/>
        <end position="434"/>
    </location>
</feature>
<organism evidence="6 7">
    <name type="scientific">Bipolaricaulis sibiricus</name>
    <dbReference type="NCBI Taxonomy" id="2501609"/>
    <lineage>
        <taxon>Bacteria</taxon>
        <taxon>Candidatus Bipolaricaulota</taxon>
        <taxon>Candidatus Bipolaricaulia</taxon>
        <taxon>Candidatus Bipolaricaulales</taxon>
        <taxon>Candidatus Bipolaricaulaceae</taxon>
        <taxon>Candidatus Bipolaricaulis</taxon>
    </lineage>
</organism>
<evidence type="ECO:0000313" key="6">
    <source>
        <dbReference type="EMBL" id="QAA76281.1"/>
    </source>
</evidence>
<dbReference type="NCBIfam" id="NF001696">
    <property type="entry name" value="PRK00451.1"/>
    <property type="match status" value="1"/>
</dbReference>
<dbReference type="GO" id="GO:0019464">
    <property type="term" value="P:glycine decarboxylation via glycine cleavage system"/>
    <property type="evidence" value="ECO:0007669"/>
    <property type="project" value="UniProtKB-UniRule"/>
</dbReference>
<dbReference type="EMBL" id="CP034928">
    <property type="protein sequence ID" value="QAA76281.1"/>
    <property type="molecule type" value="Genomic_DNA"/>
</dbReference>
<name>A0A410FTJ4_BIPS1</name>
<evidence type="ECO:0000256" key="1">
    <source>
        <dbReference type="ARBA" id="ARBA00003788"/>
    </source>
</evidence>
<proteinExistence type="inferred from homology"/>
<dbReference type="InterPro" id="IPR020581">
    <property type="entry name" value="GDC_P"/>
</dbReference>
<dbReference type="InterPro" id="IPR015422">
    <property type="entry name" value="PyrdxlP-dep_Trfase_small"/>
</dbReference>
<evidence type="ECO:0000313" key="7">
    <source>
        <dbReference type="Proteomes" id="UP000287233"/>
    </source>
</evidence>
<dbReference type="PANTHER" id="PTHR42806:SF1">
    <property type="entry name" value="GLYCINE DEHYDROGENASE (DECARBOXYLATING)"/>
    <property type="match status" value="1"/>
</dbReference>
<gene>
    <name evidence="4" type="primary">gcvPA</name>
    <name evidence="6" type="ORF">BIP78_0515</name>
</gene>
<dbReference type="InterPro" id="IPR023010">
    <property type="entry name" value="GcvPA"/>
</dbReference>
<accession>A0A410FTJ4</accession>
<keyword evidence="2 4" id="KW-0560">Oxidoreductase</keyword>
<dbReference type="PANTHER" id="PTHR42806">
    <property type="entry name" value="GLYCINE CLEAVAGE SYSTEM P-PROTEIN"/>
    <property type="match status" value="1"/>
</dbReference>
<evidence type="ECO:0000256" key="3">
    <source>
        <dbReference type="ARBA" id="ARBA00049026"/>
    </source>
</evidence>
<dbReference type="SUPFAM" id="SSF53383">
    <property type="entry name" value="PLP-dependent transferases"/>
    <property type="match status" value="1"/>
</dbReference>
<evidence type="ECO:0000259" key="5">
    <source>
        <dbReference type="Pfam" id="PF02347"/>
    </source>
</evidence>
<reference evidence="7" key="1">
    <citation type="submission" date="2018-12" db="EMBL/GenBank/DDBJ databases">
        <title>Complete genome sequence of an uncultured bacterium of the candidate phylum Bipolaricaulota.</title>
        <authorList>
            <person name="Kadnikov V.V."/>
            <person name="Mardanov A.V."/>
            <person name="Beletsky A.V."/>
            <person name="Frank Y.A."/>
            <person name="Karnachuk O.V."/>
            <person name="Ravin N.V."/>
        </authorList>
    </citation>
    <scope>NUCLEOTIDE SEQUENCE [LARGE SCALE GENOMIC DNA]</scope>
</reference>
<dbReference type="AlphaFoldDB" id="A0A410FTJ4"/>
<dbReference type="InterPro" id="IPR049315">
    <property type="entry name" value="GDC-P_N"/>
</dbReference>
<comment type="subunit">
    <text evidence="4">The glycine cleavage system is composed of four proteins: P, T, L and H. In this organism, the P 'protein' is a heterodimer of two subunits.</text>
</comment>
<dbReference type="GO" id="GO:0004375">
    <property type="term" value="F:glycine dehydrogenase (decarboxylating) activity"/>
    <property type="evidence" value="ECO:0007669"/>
    <property type="project" value="UniProtKB-EC"/>
</dbReference>
<comment type="similarity">
    <text evidence="4">Belongs to the GcvP family. N-terminal subunit subfamily.</text>
</comment>
<comment type="catalytic activity">
    <reaction evidence="3 4">
        <text>N(6)-[(R)-lipoyl]-L-lysyl-[glycine-cleavage complex H protein] + glycine + H(+) = N(6)-[(R)-S(8)-aminomethyldihydrolipoyl]-L-lysyl-[glycine-cleavage complex H protein] + CO2</text>
        <dbReference type="Rhea" id="RHEA:24304"/>
        <dbReference type="Rhea" id="RHEA-COMP:10494"/>
        <dbReference type="Rhea" id="RHEA-COMP:10495"/>
        <dbReference type="ChEBI" id="CHEBI:15378"/>
        <dbReference type="ChEBI" id="CHEBI:16526"/>
        <dbReference type="ChEBI" id="CHEBI:57305"/>
        <dbReference type="ChEBI" id="CHEBI:83099"/>
        <dbReference type="ChEBI" id="CHEBI:83143"/>
        <dbReference type="EC" id="1.4.4.2"/>
    </reaction>
</comment>